<evidence type="ECO:0000313" key="1">
    <source>
        <dbReference type="EMBL" id="QIC71915.1"/>
    </source>
</evidence>
<sequence>MTTSNATAPVQPIFVLVTYQRRNGDTATSALKAFKIEHGNIEQGLIEIDENMFDLFNYWDGEKYADRDMGDYSDIKEPLKSFWISHEEIMYYDHHVEIPEFEYEVLIKYL</sequence>
<proteinExistence type="predicted"/>
<evidence type="ECO:0000313" key="2">
    <source>
        <dbReference type="Proteomes" id="UP000503440"/>
    </source>
</evidence>
<protein>
    <submittedName>
        <fullName evidence="1">Uncharacterized protein</fullName>
    </submittedName>
</protein>
<keyword evidence="1" id="KW-0614">Plasmid</keyword>
<organism evidence="1 2">
    <name type="scientific">Acinetobacter indicus</name>
    <dbReference type="NCBI Taxonomy" id="756892"/>
    <lineage>
        <taxon>Bacteria</taxon>
        <taxon>Pseudomonadati</taxon>
        <taxon>Pseudomonadota</taxon>
        <taxon>Gammaproteobacteria</taxon>
        <taxon>Moraxellales</taxon>
        <taxon>Moraxellaceae</taxon>
        <taxon>Acinetobacter</taxon>
    </lineage>
</organism>
<reference evidence="1 2" key="1">
    <citation type="submission" date="2019-09" db="EMBL/GenBank/DDBJ databases">
        <title>Non-baumannii Acinetobacter spp. carrying blaNDM-1 isolated in China.</title>
        <authorList>
            <person name="Cui C."/>
            <person name="Chen C."/>
            <person name="Sun J."/>
            <person name="Liu Y."/>
        </authorList>
    </citation>
    <scope>NUCLEOTIDE SEQUENCE [LARGE SCALE GENOMIC DNA]</scope>
    <source>
        <strain evidence="1 2">B18</strain>
        <plasmid evidence="2">pb18-1</plasmid>
    </source>
</reference>
<geneLocation type="plasmid" evidence="2">
    <name>pb18-1</name>
</geneLocation>
<dbReference type="EMBL" id="CP044456">
    <property type="protein sequence ID" value="QIC71915.1"/>
    <property type="molecule type" value="Genomic_DNA"/>
</dbReference>
<accession>A0A6C0Y8G9</accession>
<dbReference type="Proteomes" id="UP000503440">
    <property type="component" value="Plasmid pB18-1"/>
</dbReference>
<gene>
    <name evidence="1" type="ORF">FSC09_16115</name>
</gene>
<dbReference type="AlphaFoldDB" id="A0A6C0Y8G9"/>
<dbReference type="RefSeq" id="WP_163146575.1">
    <property type="nucleotide sequence ID" value="NZ_CP044456.1"/>
</dbReference>
<name>A0A6C0Y8G9_9GAMM</name>